<evidence type="ECO:0000256" key="1">
    <source>
        <dbReference type="ARBA" id="ARBA00022723"/>
    </source>
</evidence>
<dbReference type="GeneID" id="115887015"/>
<gene>
    <name evidence="4" type="primary">LOC115887015</name>
</gene>
<dbReference type="GO" id="GO:0016798">
    <property type="term" value="F:hydrolase activity, acting on glycosyl bonds"/>
    <property type="evidence" value="ECO:0007669"/>
    <property type="project" value="TreeGrafter"/>
</dbReference>
<dbReference type="RefSeq" id="XP_030762198.1">
    <property type="nucleotide sequence ID" value="XM_030906338.1"/>
</dbReference>
<proteinExistence type="predicted"/>
<dbReference type="GO" id="GO:0046872">
    <property type="term" value="F:metal ion binding"/>
    <property type="evidence" value="ECO:0007669"/>
    <property type="project" value="UniProtKB-KW"/>
</dbReference>
<name>A0A6J2YE84_SITOR</name>
<keyword evidence="3" id="KW-1185">Reference proteome</keyword>
<dbReference type="KEGG" id="soy:115887015"/>
<dbReference type="GO" id="GO:0004730">
    <property type="term" value="F:pseudouridylate synthase activity"/>
    <property type="evidence" value="ECO:0007669"/>
    <property type="project" value="TreeGrafter"/>
</dbReference>
<evidence type="ECO:0000313" key="3">
    <source>
        <dbReference type="Proteomes" id="UP000504635"/>
    </source>
</evidence>
<dbReference type="PANTHER" id="PTHR42909">
    <property type="entry name" value="ZGC:136858"/>
    <property type="match status" value="1"/>
</dbReference>
<dbReference type="InParanoid" id="A0A6J2YE84"/>
<evidence type="ECO:0000313" key="4">
    <source>
        <dbReference type="RefSeq" id="XP_030762198.1"/>
    </source>
</evidence>
<feature type="domain" description="Carbohydrate kinase PfkB" evidence="2">
    <location>
        <begin position="32"/>
        <end position="163"/>
    </location>
</feature>
<dbReference type="InterPro" id="IPR011611">
    <property type="entry name" value="PfkB_dom"/>
</dbReference>
<protein>
    <submittedName>
        <fullName evidence="4">Uncharacterized protein LOC115887015</fullName>
    </submittedName>
</protein>
<reference evidence="4" key="1">
    <citation type="submission" date="2025-08" db="UniProtKB">
        <authorList>
            <consortium name="RefSeq"/>
        </authorList>
    </citation>
    <scope>IDENTIFICATION</scope>
    <source>
        <tissue evidence="4">Gonads</tissue>
    </source>
</reference>
<dbReference type="Gene3D" id="3.40.1190.20">
    <property type="match status" value="1"/>
</dbReference>
<dbReference type="AlphaFoldDB" id="A0A6J2YE84"/>
<dbReference type="PANTHER" id="PTHR42909:SF1">
    <property type="entry name" value="CARBOHYDRATE KINASE PFKB DOMAIN-CONTAINING PROTEIN"/>
    <property type="match status" value="1"/>
</dbReference>
<organism evidence="3 4">
    <name type="scientific">Sitophilus oryzae</name>
    <name type="common">Rice weevil</name>
    <name type="synonym">Curculio oryzae</name>
    <dbReference type="NCBI Taxonomy" id="7048"/>
    <lineage>
        <taxon>Eukaryota</taxon>
        <taxon>Metazoa</taxon>
        <taxon>Ecdysozoa</taxon>
        <taxon>Arthropoda</taxon>
        <taxon>Hexapoda</taxon>
        <taxon>Insecta</taxon>
        <taxon>Pterygota</taxon>
        <taxon>Neoptera</taxon>
        <taxon>Endopterygota</taxon>
        <taxon>Coleoptera</taxon>
        <taxon>Polyphaga</taxon>
        <taxon>Cucujiformia</taxon>
        <taxon>Curculionidae</taxon>
        <taxon>Dryophthorinae</taxon>
        <taxon>Sitophilus</taxon>
    </lineage>
</organism>
<dbReference type="Pfam" id="PF00294">
    <property type="entry name" value="PfkB"/>
    <property type="match status" value="1"/>
</dbReference>
<sequence>MDRTMGWVMISLKEMGSERKSRARIGRLDGRLHVGRLDYSAGGVGRNICEALGKLGRSSHFISAVGDDQQGRILTRNIPKESSKFIKVFPGRHSAQCIVVLDKNGNCSFLMGDMSIHKLITPEVIEQHENIIKKSPLIVLDGNISEAGMDKALEMAHTHKIPVHENSRCGSP</sequence>
<dbReference type="SUPFAM" id="SSF53613">
    <property type="entry name" value="Ribokinase-like"/>
    <property type="match status" value="1"/>
</dbReference>
<dbReference type="InterPro" id="IPR029056">
    <property type="entry name" value="Ribokinase-like"/>
</dbReference>
<dbReference type="Proteomes" id="UP000504635">
    <property type="component" value="Unplaced"/>
</dbReference>
<dbReference type="GO" id="GO:0005737">
    <property type="term" value="C:cytoplasm"/>
    <property type="evidence" value="ECO:0007669"/>
    <property type="project" value="TreeGrafter"/>
</dbReference>
<dbReference type="OrthoDB" id="198885at2759"/>
<evidence type="ECO:0000259" key="2">
    <source>
        <dbReference type="Pfam" id="PF00294"/>
    </source>
</evidence>
<dbReference type="GO" id="GO:0006796">
    <property type="term" value="P:phosphate-containing compound metabolic process"/>
    <property type="evidence" value="ECO:0007669"/>
    <property type="project" value="UniProtKB-ARBA"/>
</dbReference>
<keyword evidence="1" id="KW-0479">Metal-binding</keyword>
<accession>A0A6J2YE84</accession>